<dbReference type="InterPro" id="IPR003439">
    <property type="entry name" value="ABC_transporter-like_ATP-bd"/>
</dbReference>
<keyword evidence="4 9" id="KW-0812">Transmembrane</keyword>
<keyword evidence="2" id="KW-0813">Transport</keyword>
<feature type="transmembrane region" description="Helical" evidence="9">
    <location>
        <begin position="133"/>
        <end position="151"/>
    </location>
</feature>
<evidence type="ECO:0000256" key="9">
    <source>
        <dbReference type="SAM" id="Phobius"/>
    </source>
</evidence>
<dbReference type="PROSITE" id="PS00211">
    <property type="entry name" value="ABC_TRANSPORTER_1"/>
    <property type="match status" value="1"/>
</dbReference>
<dbReference type="Pfam" id="PF00664">
    <property type="entry name" value="ABC_membrane"/>
    <property type="match status" value="1"/>
</dbReference>
<dbReference type="PROSITE" id="PS50929">
    <property type="entry name" value="ABC_TM1F"/>
    <property type="match status" value="1"/>
</dbReference>
<keyword evidence="3" id="KW-1003">Cell membrane</keyword>
<evidence type="ECO:0000259" key="11">
    <source>
        <dbReference type="PROSITE" id="PS50929"/>
    </source>
</evidence>
<keyword evidence="15" id="KW-1185">Reference proteome</keyword>
<reference evidence="13 14" key="1">
    <citation type="submission" date="2016-10" db="EMBL/GenBank/DDBJ databases">
        <authorList>
            <person name="de Groot N.N."/>
        </authorList>
    </citation>
    <scope>NUCLEOTIDE SEQUENCE [LARGE SCALE GENOMIC DNA]</scope>
    <source>
        <strain evidence="13 14">DSM 17074</strain>
    </source>
</reference>
<evidence type="ECO:0000256" key="5">
    <source>
        <dbReference type="ARBA" id="ARBA00022741"/>
    </source>
</evidence>
<protein>
    <submittedName>
        <fullName evidence="12">ABC transporter ATP-binding protein YfiB</fullName>
    </submittedName>
    <submittedName>
        <fullName evidence="13">ATP-binding cassette, subfamily B</fullName>
    </submittedName>
</protein>
<gene>
    <name evidence="12" type="primary">yfiB</name>
    <name evidence="12" type="ORF">HMI01_12080</name>
    <name evidence="13" type="ORF">SAMN05421668_11075</name>
</gene>
<feature type="domain" description="ABC transmembrane type-1" evidence="11">
    <location>
        <begin position="16"/>
        <end position="298"/>
    </location>
</feature>
<proteinExistence type="predicted"/>
<dbReference type="SUPFAM" id="SSF90123">
    <property type="entry name" value="ABC transporter transmembrane region"/>
    <property type="match status" value="1"/>
</dbReference>
<sequence length="572" mass="64005">MKTIVKLVAHYPKQILVALLFMLTELATELILPLFMGKIIDSGIRQADLDGTIFWGSLMIGISLFAFLSGIINSFFSAYVSQQVGADLREQVYRKIQQFSFRNLDRFPTSTLITRLTNDVNQLQRFTFMLMRIATRAPLLIIGSAIMALIVDVRLSLVLVITLPVFIIFIVLFIRYGAKLFRQIQRKLDRVNQVMRENLAGMRLIKAYGRQNEERARFHARSNDLKNHTIFTIRLMDLSGPVVTLVMNGAILLILFQARASVLTDQLAVGDVVAILNYAIRMMQAIGVLNWISMAYTRSKASVNRINEVLVEPIDLTSGPNTLTPESTRAHIDFQSVHFRYHASRPDALKAINLTISRGEHVALIGATGSGKTTLMELIPRAYDPTSGEVSLFSQPLPSLTLESIRQHIGYVPQSTQLFSGTVLENLRFGKPDATIEEVIESAKDAAIHETIMTLPAQYETTLGQRGVNLSGGQKQRLAIARALLRRPELLLLDDATSALDLATEGDILRAIKQRQTTLIMVTQKVSTMKQMNRIVLLERGCINANGTHRQLLKTSVLYRTIAVSQHEEVTH</sequence>
<dbReference type="InterPro" id="IPR011527">
    <property type="entry name" value="ABC1_TM_dom"/>
</dbReference>
<dbReference type="OrthoDB" id="9770415at2"/>
<keyword evidence="7 9" id="KW-1133">Transmembrane helix</keyword>
<evidence type="ECO:0000256" key="2">
    <source>
        <dbReference type="ARBA" id="ARBA00022448"/>
    </source>
</evidence>
<dbReference type="GO" id="GO:0005524">
    <property type="term" value="F:ATP binding"/>
    <property type="evidence" value="ECO:0007669"/>
    <property type="project" value="UniProtKB-KW"/>
</dbReference>
<dbReference type="Proteomes" id="UP000199139">
    <property type="component" value="Unassembled WGS sequence"/>
</dbReference>
<accession>A0A1I6STD5</accession>
<dbReference type="Gene3D" id="1.20.1560.10">
    <property type="entry name" value="ABC transporter type 1, transmembrane domain"/>
    <property type="match status" value="1"/>
</dbReference>
<reference evidence="12 15" key="2">
    <citation type="submission" date="2019-07" db="EMBL/GenBank/DDBJ databases">
        <title>Whole genome shotgun sequence of Halolactibacillus miurensis NBRC 100873.</title>
        <authorList>
            <person name="Hosoyama A."/>
            <person name="Uohara A."/>
            <person name="Ohji S."/>
            <person name="Ichikawa N."/>
        </authorList>
    </citation>
    <scope>NUCLEOTIDE SEQUENCE [LARGE SCALE GENOMIC DNA]</scope>
    <source>
        <strain evidence="12 15">NBRC 100873</strain>
    </source>
</reference>
<evidence type="ECO:0000256" key="7">
    <source>
        <dbReference type="ARBA" id="ARBA00022989"/>
    </source>
</evidence>
<dbReference type="SMART" id="SM00382">
    <property type="entry name" value="AAA"/>
    <property type="match status" value="1"/>
</dbReference>
<dbReference type="InterPro" id="IPR036640">
    <property type="entry name" value="ABC1_TM_sf"/>
</dbReference>
<organism evidence="13 14">
    <name type="scientific">Halolactibacillus miurensis</name>
    <dbReference type="NCBI Taxonomy" id="306541"/>
    <lineage>
        <taxon>Bacteria</taxon>
        <taxon>Bacillati</taxon>
        <taxon>Bacillota</taxon>
        <taxon>Bacilli</taxon>
        <taxon>Bacillales</taxon>
        <taxon>Bacillaceae</taxon>
        <taxon>Halolactibacillus</taxon>
    </lineage>
</organism>
<dbReference type="InterPro" id="IPR017871">
    <property type="entry name" value="ABC_transporter-like_CS"/>
</dbReference>
<dbReference type="GO" id="GO:0016887">
    <property type="term" value="F:ATP hydrolysis activity"/>
    <property type="evidence" value="ECO:0007669"/>
    <property type="project" value="InterPro"/>
</dbReference>
<evidence type="ECO:0000256" key="4">
    <source>
        <dbReference type="ARBA" id="ARBA00022692"/>
    </source>
</evidence>
<dbReference type="Gene3D" id="3.40.50.300">
    <property type="entry name" value="P-loop containing nucleotide triphosphate hydrolases"/>
    <property type="match status" value="1"/>
</dbReference>
<evidence type="ECO:0000259" key="10">
    <source>
        <dbReference type="PROSITE" id="PS50893"/>
    </source>
</evidence>
<keyword evidence="8 9" id="KW-0472">Membrane</keyword>
<dbReference type="RefSeq" id="WP_089854241.1">
    <property type="nucleotide sequence ID" value="NZ_BJWJ01000009.1"/>
</dbReference>
<feature type="transmembrane region" description="Helical" evidence="9">
    <location>
        <begin position="278"/>
        <end position="296"/>
    </location>
</feature>
<dbReference type="PROSITE" id="PS50893">
    <property type="entry name" value="ABC_TRANSPORTER_2"/>
    <property type="match status" value="1"/>
</dbReference>
<dbReference type="EMBL" id="BJWJ01000009">
    <property type="protein sequence ID" value="GEM04220.1"/>
    <property type="molecule type" value="Genomic_DNA"/>
</dbReference>
<dbReference type="InterPro" id="IPR039421">
    <property type="entry name" value="Type_1_exporter"/>
</dbReference>
<feature type="transmembrane region" description="Helical" evidence="9">
    <location>
        <begin position="238"/>
        <end position="258"/>
    </location>
</feature>
<dbReference type="AlphaFoldDB" id="A0A1I6STD5"/>
<dbReference type="GO" id="GO:0015421">
    <property type="term" value="F:ABC-type oligopeptide transporter activity"/>
    <property type="evidence" value="ECO:0007669"/>
    <property type="project" value="TreeGrafter"/>
</dbReference>
<name>A0A1I6STD5_9BACI</name>
<dbReference type="Pfam" id="PF00005">
    <property type="entry name" value="ABC_tran"/>
    <property type="match status" value="1"/>
</dbReference>
<comment type="subcellular location">
    <subcellularLocation>
        <location evidence="1">Cell membrane</location>
        <topology evidence="1">Multi-pass membrane protein</topology>
    </subcellularLocation>
</comment>
<keyword evidence="6 13" id="KW-0067">ATP-binding</keyword>
<evidence type="ECO:0000313" key="15">
    <source>
        <dbReference type="Proteomes" id="UP000321773"/>
    </source>
</evidence>
<dbReference type="CDD" id="cd18548">
    <property type="entry name" value="ABC_6TM_Tm287_like"/>
    <property type="match status" value="1"/>
</dbReference>
<feature type="domain" description="ABC transporter" evidence="10">
    <location>
        <begin position="332"/>
        <end position="565"/>
    </location>
</feature>
<evidence type="ECO:0000256" key="3">
    <source>
        <dbReference type="ARBA" id="ARBA00022475"/>
    </source>
</evidence>
<dbReference type="PANTHER" id="PTHR43394:SF1">
    <property type="entry name" value="ATP-BINDING CASSETTE SUB-FAMILY B MEMBER 10, MITOCHONDRIAL"/>
    <property type="match status" value="1"/>
</dbReference>
<dbReference type="Proteomes" id="UP000321773">
    <property type="component" value="Unassembled WGS sequence"/>
</dbReference>
<evidence type="ECO:0000313" key="12">
    <source>
        <dbReference type="EMBL" id="GEM04220.1"/>
    </source>
</evidence>
<dbReference type="InterPro" id="IPR003593">
    <property type="entry name" value="AAA+_ATPase"/>
</dbReference>
<dbReference type="GO" id="GO:0005886">
    <property type="term" value="C:plasma membrane"/>
    <property type="evidence" value="ECO:0007669"/>
    <property type="project" value="UniProtKB-SubCell"/>
</dbReference>
<evidence type="ECO:0000256" key="8">
    <source>
        <dbReference type="ARBA" id="ARBA00023136"/>
    </source>
</evidence>
<dbReference type="STRING" id="306541.SAMN05421668_11075"/>
<dbReference type="EMBL" id="FPAI01000010">
    <property type="protein sequence ID" value="SFS80128.1"/>
    <property type="molecule type" value="Genomic_DNA"/>
</dbReference>
<keyword evidence="5" id="KW-0547">Nucleotide-binding</keyword>
<evidence type="ECO:0000256" key="1">
    <source>
        <dbReference type="ARBA" id="ARBA00004651"/>
    </source>
</evidence>
<feature type="transmembrane region" description="Helical" evidence="9">
    <location>
        <begin position="15"/>
        <end position="35"/>
    </location>
</feature>
<evidence type="ECO:0000313" key="14">
    <source>
        <dbReference type="Proteomes" id="UP000199139"/>
    </source>
</evidence>
<dbReference type="FunFam" id="3.40.50.300:FF:000221">
    <property type="entry name" value="Multidrug ABC transporter ATP-binding protein"/>
    <property type="match status" value="1"/>
</dbReference>
<feature type="transmembrane region" description="Helical" evidence="9">
    <location>
        <begin position="55"/>
        <end position="80"/>
    </location>
</feature>
<dbReference type="SUPFAM" id="SSF52540">
    <property type="entry name" value="P-loop containing nucleoside triphosphate hydrolases"/>
    <property type="match status" value="1"/>
</dbReference>
<evidence type="ECO:0000256" key="6">
    <source>
        <dbReference type="ARBA" id="ARBA00022840"/>
    </source>
</evidence>
<dbReference type="InterPro" id="IPR027417">
    <property type="entry name" value="P-loop_NTPase"/>
</dbReference>
<dbReference type="PANTHER" id="PTHR43394">
    <property type="entry name" value="ATP-DEPENDENT PERMEASE MDL1, MITOCHONDRIAL"/>
    <property type="match status" value="1"/>
</dbReference>
<feature type="transmembrane region" description="Helical" evidence="9">
    <location>
        <begin position="157"/>
        <end position="178"/>
    </location>
</feature>
<evidence type="ECO:0000313" key="13">
    <source>
        <dbReference type="EMBL" id="SFS80128.1"/>
    </source>
</evidence>